<dbReference type="GeneID" id="9628452"/>
<dbReference type="InParanoid" id="D8U0P5"/>
<dbReference type="EMBL" id="GL378349">
    <property type="protein sequence ID" value="EFJ46672.1"/>
    <property type="molecule type" value="Genomic_DNA"/>
</dbReference>
<dbReference type="PANTHER" id="PTHR42648:SF28">
    <property type="entry name" value="TRANSPOSON-ENCODED PROTEIN WITH RIBONUCLEASE H-LIKE AND RETROVIRUS ZINC FINGER-LIKE DOMAINS"/>
    <property type="match status" value="1"/>
</dbReference>
<dbReference type="RefSeq" id="XP_002952201.1">
    <property type="nucleotide sequence ID" value="XM_002952155.2"/>
</dbReference>
<proteinExistence type="predicted"/>
<protein>
    <recommendedName>
        <fullName evidence="3">Integrase catalytic domain-containing protein</fullName>
    </recommendedName>
</protein>
<reference evidence="1 2" key="1">
    <citation type="journal article" date="2010" name="Science">
        <title>Genomic analysis of organismal complexity in the multicellular green alga Volvox carteri.</title>
        <authorList>
            <person name="Prochnik S.E."/>
            <person name="Umen J."/>
            <person name="Nedelcu A.M."/>
            <person name="Hallmann A."/>
            <person name="Miller S.M."/>
            <person name="Nishii I."/>
            <person name="Ferris P."/>
            <person name="Kuo A."/>
            <person name="Mitros T."/>
            <person name="Fritz-Laylin L.K."/>
            <person name="Hellsten U."/>
            <person name="Chapman J."/>
            <person name="Simakov O."/>
            <person name="Rensing S.A."/>
            <person name="Terry A."/>
            <person name="Pangilinan J."/>
            <person name="Kapitonov V."/>
            <person name="Jurka J."/>
            <person name="Salamov A."/>
            <person name="Shapiro H."/>
            <person name="Schmutz J."/>
            <person name="Grimwood J."/>
            <person name="Lindquist E."/>
            <person name="Lucas S."/>
            <person name="Grigoriev I.V."/>
            <person name="Schmitt R."/>
            <person name="Kirk D."/>
            <person name="Rokhsar D.S."/>
        </authorList>
    </citation>
    <scope>NUCLEOTIDE SEQUENCE [LARGE SCALE GENOMIC DNA]</scope>
    <source>
        <strain evidence="2">f. Nagariensis / Eve</strain>
    </source>
</reference>
<dbReference type="AlphaFoldDB" id="D8U0P5"/>
<name>D8U0P5_VOLCA</name>
<evidence type="ECO:0008006" key="3">
    <source>
        <dbReference type="Google" id="ProtNLM"/>
    </source>
</evidence>
<sequence length="60" mass="6541">KFCEPCVMGKMTRSSHPPSTHKSECPCPLGLVRMDACGPMPVTSLGGARYIATFYDDFSK</sequence>
<dbReference type="PANTHER" id="PTHR42648">
    <property type="entry name" value="TRANSPOSASE, PUTATIVE-RELATED"/>
    <property type="match status" value="1"/>
</dbReference>
<keyword evidence="2" id="KW-1185">Reference proteome</keyword>
<dbReference type="STRING" id="3068.D8U0P5"/>
<accession>D8U0P5</accession>
<dbReference type="OrthoDB" id="545096at2759"/>
<dbReference type="KEGG" id="vcn:VOLCADRAFT_33666"/>
<organism evidence="2">
    <name type="scientific">Volvox carteri f. nagariensis</name>
    <dbReference type="NCBI Taxonomy" id="3068"/>
    <lineage>
        <taxon>Eukaryota</taxon>
        <taxon>Viridiplantae</taxon>
        <taxon>Chlorophyta</taxon>
        <taxon>core chlorophytes</taxon>
        <taxon>Chlorophyceae</taxon>
        <taxon>CS clade</taxon>
        <taxon>Chlamydomonadales</taxon>
        <taxon>Volvocaceae</taxon>
        <taxon>Volvox</taxon>
    </lineage>
</organism>
<gene>
    <name evidence="1" type="ORF">VOLCADRAFT_33666</name>
</gene>
<dbReference type="InterPro" id="IPR039537">
    <property type="entry name" value="Retrotran_Ty1/copia-like"/>
</dbReference>
<evidence type="ECO:0000313" key="1">
    <source>
        <dbReference type="EMBL" id="EFJ46672.1"/>
    </source>
</evidence>
<dbReference type="Proteomes" id="UP000001058">
    <property type="component" value="Unassembled WGS sequence"/>
</dbReference>
<feature type="non-terminal residue" evidence="1">
    <location>
        <position position="60"/>
    </location>
</feature>
<evidence type="ECO:0000313" key="2">
    <source>
        <dbReference type="Proteomes" id="UP000001058"/>
    </source>
</evidence>
<feature type="non-terminal residue" evidence="1">
    <location>
        <position position="1"/>
    </location>
</feature>